<protein>
    <submittedName>
        <fullName evidence="1">Uncharacterized protein</fullName>
    </submittedName>
</protein>
<accession>A0ABY8KZY5</accession>
<reference evidence="1 2" key="1">
    <citation type="submission" date="2023-04" db="EMBL/GenBank/DDBJ databases">
        <title>Tenacibaculum tangerinum sp. nov., isolated from sea tidal flat of South Korea.</title>
        <authorList>
            <person name="Lee S.H."/>
            <person name="Kim J.-J."/>
        </authorList>
    </citation>
    <scope>NUCLEOTIDE SEQUENCE [LARGE SCALE GENOMIC DNA]</scope>
    <source>
        <strain evidence="1 2">GRR-S3-23</strain>
    </source>
</reference>
<proteinExistence type="predicted"/>
<keyword evidence="2" id="KW-1185">Reference proteome</keyword>
<dbReference type="EMBL" id="CP122539">
    <property type="protein sequence ID" value="WGH74769.1"/>
    <property type="molecule type" value="Genomic_DNA"/>
</dbReference>
<evidence type="ECO:0000313" key="2">
    <source>
        <dbReference type="Proteomes" id="UP001232001"/>
    </source>
</evidence>
<name>A0ABY8KZY5_9FLAO</name>
<dbReference type="RefSeq" id="WP_279650663.1">
    <property type="nucleotide sequence ID" value="NZ_CP122539.1"/>
</dbReference>
<evidence type="ECO:0000313" key="1">
    <source>
        <dbReference type="EMBL" id="WGH74769.1"/>
    </source>
</evidence>
<dbReference type="Proteomes" id="UP001232001">
    <property type="component" value="Chromosome"/>
</dbReference>
<sequence length="154" mass="18232">MAETKIDYKGGKGFWIAEIYMELTYEYILQALEDSEEIIPFKDDLKEDINFFVNAYGKGMLTLLWFNFIKTDEDEKIMICLLNRAKKILESKGDYIEVDELNGYEEKKEEMASKWPKPIKTTEIIKIIDTLILMLKGEWEETSYSMEIEYSFID</sequence>
<gene>
    <name evidence="1" type="ORF">P8625_11840</name>
</gene>
<organism evidence="1 2">
    <name type="scientific">Tenacibaculum tangerinum</name>
    <dbReference type="NCBI Taxonomy" id="3038772"/>
    <lineage>
        <taxon>Bacteria</taxon>
        <taxon>Pseudomonadati</taxon>
        <taxon>Bacteroidota</taxon>
        <taxon>Flavobacteriia</taxon>
        <taxon>Flavobacteriales</taxon>
        <taxon>Flavobacteriaceae</taxon>
        <taxon>Tenacibaculum</taxon>
    </lineage>
</organism>